<dbReference type="InterPro" id="IPR003959">
    <property type="entry name" value="ATPase_AAA_core"/>
</dbReference>
<dbReference type="InterPro" id="IPR027417">
    <property type="entry name" value="P-loop_NTPase"/>
</dbReference>
<organism evidence="5 6">
    <name type="scientific">Spirodela intermedia</name>
    <name type="common">Intermediate duckweed</name>
    <dbReference type="NCBI Taxonomy" id="51605"/>
    <lineage>
        <taxon>Eukaryota</taxon>
        <taxon>Viridiplantae</taxon>
        <taxon>Streptophyta</taxon>
        <taxon>Embryophyta</taxon>
        <taxon>Tracheophyta</taxon>
        <taxon>Spermatophyta</taxon>
        <taxon>Magnoliopsida</taxon>
        <taxon>Liliopsida</taxon>
        <taxon>Araceae</taxon>
        <taxon>Lemnoideae</taxon>
        <taxon>Spirodela</taxon>
    </lineage>
</organism>
<protein>
    <submittedName>
        <fullName evidence="5">Uncharacterized protein</fullName>
    </submittedName>
</protein>
<keyword evidence="2" id="KW-0067">ATP-binding</keyword>
<keyword evidence="1" id="KW-0547">Nucleotide-binding</keyword>
<dbReference type="InterPro" id="IPR032501">
    <property type="entry name" value="Prot_ATP_ID_OB_2nd"/>
</dbReference>
<dbReference type="InterPro" id="IPR012340">
    <property type="entry name" value="NA-bd_OB-fold"/>
</dbReference>
<dbReference type="Pfam" id="PF00004">
    <property type="entry name" value="AAA"/>
    <property type="match status" value="1"/>
</dbReference>
<evidence type="ECO:0000313" key="5">
    <source>
        <dbReference type="EMBL" id="CAA7404714.1"/>
    </source>
</evidence>
<dbReference type="PANTHER" id="PTHR23073">
    <property type="entry name" value="26S PROTEASOME REGULATORY SUBUNIT"/>
    <property type="match status" value="1"/>
</dbReference>
<reference evidence="5" key="1">
    <citation type="submission" date="2020-02" db="EMBL/GenBank/DDBJ databases">
        <authorList>
            <person name="Scholz U."/>
            <person name="Mascher M."/>
            <person name="Fiebig A."/>
        </authorList>
    </citation>
    <scope>NUCLEOTIDE SEQUENCE</scope>
</reference>
<feature type="domain" description="Proteasomal ATPase second OB" evidence="4">
    <location>
        <begin position="57"/>
        <end position="91"/>
    </location>
</feature>
<dbReference type="GO" id="GO:0016887">
    <property type="term" value="F:ATP hydrolysis activity"/>
    <property type="evidence" value="ECO:0007669"/>
    <property type="project" value="InterPro"/>
</dbReference>
<dbReference type="Gene3D" id="2.40.50.140">
    <property type="entry name" value="Nucleic acid-binding proteins"/>
    <property type="match status" value="1"/>
</dbReference>
<dbReference type="GO" id="GO:0005524">
    <property type="term" value="F:ATP binding"/>
    <property type="evidence" value="ECO:0007669"/>
    <property type="project" value="UniProtKB-KW"/>
</dbReference>
<dbReference type="Proteomes" id="UP000663760">
    <property type="component" value="Chromosome 11"/>
</dbReference>
<keyword evidence="6" id="KW-1185">Reference proteome</keyword>
<dbReference type="EMBL" id="LR746274">
    <property type="protein sequence ID" value="CAA7404714.1"/>
    <property type="molecule type" value="Genomic_DNA"/>
</dbReference>
<accession>A0A7I8L651</accession>
<dbReference type="InterPro" id="IPR050221">
    <property type="entry name" value="26S_Proteasome_ATPase"/>
</dbReference>
<evidence type="ECO:0000256" key="2">
    <source>
        <dbReference type="ARBA" id="ARBA00022840"/>
    </source>
</evidence>
<proteinExistence type="predicted"/>
<dbReference type="Gene3D" id="3.40.50.300">
    <property type="entry name" value="P-loop containing nucleotide triphosphate hydrolases"/>
    <property type="match status" value="1"/>
</dbReference>
<name>A0A7I8L651_SPIIN</name>
<evidence type="ECO:0000259" key="4">
    <source>
        <dbReference type="Pfam" id="PF16450"/>
    </source>
</evidence>
<dbReference type="OrthoDB" id="1937997at2759"/>
<evidence type="ECO:0000256" key="1">
    <source>
        <dbReference type="ARBA" id="ARBA00022741"/>
    </source>
</evidence>
<dbReference type="SUPFAM" id="SSF52540">
    <property type="entry name" value="P-loop containing nucleoside triphosphate hydrolases"/>
    <property type="match status" value="1"/>
</dbReference>
<evidence type="ECO:0000259" key="3">
    <source>
        <dbReference type="Pfam" id="PF00004"/>
    </source>
</evidence>
<gene>
    <name evidence="5" type="ORF">SI8410_11015392</name>
</gene>
<dbReference type="AlphaFoldDB" id="A0A7I8L651"/>
<dbReference type="Pfam" id="PF16450">
    <property type="entry name" value="Prot_ATP_ID_OB_C"/>
    <property type="match status" value="1"/>
</dbReference>
<feature type="domain" description="ATPase AAA-type core" evidence="3">
    <location>
        <begin position="122"/>
        <end position="157"/>
    </location>
</feature>
<sequence length="258" mass="28924">MVTKKCSFCRPTMYVEIKLWVAPLETRAITLSCLFAIGDVLHPKLDYLDFAPLSGLRYVVGCYSKVDKEKLTVGTRLVLEKTTLAIMRALPQEVLVIHQLDHVVYNMLHEDPGNFSYSEMGVYWKSTRLIREMVGQARDHQPCIIFMDDIDAIDGRRLRGAQVLIVRFKGHLISWGRYQTTIPLPNVQSRMEILKIHAAGIAKHGKIDYEAVVKFAESGNSPDIADMLYAGGLSCPYCRNSRYLNQGKVASGSSSPAA</sequence>
<evidence type="ECO:0000313" key="6">
    <source>
        <dbReference type="Proteomes" id="UP000663760"/>
    </source>
</evidence>